<feature type="domain" description="RagB/SusD" evidence="7">
    <location>
        <begin position="361"/>
        <end position="476"/>
    </location>
</feature>
<evidence type="ECO:0008006" key="13">
    <source>
        <dbReference type="Google" id="ProtNLM"/>
    </source>
</evidence>
<evidence type="ECO:0000259" key="7">
    <source>
        <dbReference type="Pfam" id="PF07980"/>
    </source>
</evidence>
<keyword evidence="12" id="KW-1185">Reference proteome</keyword>
<evidence type="ECO:0000256" key="1">
    <source>
        <dbReference type="ARBA" id="ARBA00004442"/>
    </source>
</evidence>
<dbReference type="Gene3D" id="1.25.40.390">
    <property type="match status" value="2"/>
</dbReference>
<dbReference type="PROSITE" id="PS51257">
    <property type="entry name" value="PROKAR_LIPOPROTEIN"/>
    <property type="match status" value="1"/>
</dbReference>
<evidence type="ECO:0000313" key="11">
    <source>
        <dbReference type="Proteomes" id="UP000031937"/>
    </source>
</evidence>
<dbReference type="InterPro" id="IPR011990">
    <property type="entry name" value="TPR-like_helical_dom_sf"/>
</dbReference>
<keyword evidence="5" id="KW-0998">Cell outer membrane</keyword>
<dbReference type="GO" id="GO:0009279">
    <property type="term" value="C:cell outer membrane"/>
    <property type="evidence" value="ECO:0007669"/>
    <property type="project" value="UniProtKB-SubCell"/>
</dbReference>
<comment type="subcellular location">
    <subcellularLocation>
        <location evidence="1">Cell outer membrane</location>
    </subcellularLocation>
</comment>
<keyword evidence="3 6" id="KW-0732">Signal</keyword>
<dbReference type="RefSeq" id="WP_041502779.1">
    <property type="nucleotide sequence ID" value="NZ_JPIT01000016.1"/>
</dbReference>
<protein>
    <recommendedName>
        <fullName evidence="13">RagB/SusD family nutrient uptake outer membrane protein</fullName>
    </recommendedName>
</protein>
<feature type="domain" description="SusD-like N-terminal" evidence="8">
    <location>
        <begin position="78"/>
        <end position="212"/>
    </location>
</feature>
<dbReference type="InterPro" id="IPR012944">
    <property type="entry name" value="SusD_RagB_dom"/>
</dbReference>
<evidence type="ECO:0000313" key="10">
    <source>
        <dbReference type="EMBL" id="KIO46160.1"/>
    </source>
</evidence>
<organism evidence="9 12">
    <name type="scientific">Sanguibacteroides justesenii</name>
    <dbReference type="NCBI Taxonomy" id="1547597"/>
    <lineage>
        <taxon>Bacteria</taxon>
        <taxon>Pseudomonadati</taxon>
        <taxon>Bacteroidota</taxon>
        <taxon>Bacteroidia</taxon>
        <taxon>Bacteroidales</taxon>
        <taxon>Porphyromonadaceae</taxon>
        <taxon>Sanguibacteroides</taxon>
    </lineage>
</organism>
<feature type="chain" id="PRO_5002180155" description="RagB/SusD family nutrient uptake outer membrane protein" evidence="6">
    <location>
        <begin position="23"/>
        <end position="508"/>
    </location>
</feature>
<comment type="similarity">
    <text evidence="2">Belongs to the SusD family.</text>
</comment>
<comment type="caution">
    <text evidence="9">The sequence shown here is derived from an EMBL/GenBank/DDBJ whole genome shotgun (WGS) entry which is preliminary data.</text>
</comment>
<evidence type="ECO:0000256" key="2">
    <source>
        <dbReference type="ARBA" id="ARBA00006275"/>
    </source>
</evidence>
<keyword evidence="4" id="KW-0472">Membrane</keyword>
<evidence type="ECO:0000256" key="3">
    <source>
        <dbReference type="ARBA" id="ARBA00022729"/>
    </source>
</evidence>
<dbReference type="AlphaFoldDB" id="A0A0C3NA32"/>
<gene>
    <name evidence="9" type="ORF">BA92_13675</name>
    <name evidence="10" type="ORF">IE90_04995</name>
</gene>
<dbReference type="Pfam" id="PF07980">
    <property type="entry name" value="SusD_RagB"/>
    <property type="match status" value="1"/>
</dbReference>
<feature type="signal peptide" evidence="6">
    <location>
        <begin position="1"/>
        <end position="22"/>
    </location>
</feature>
<evidence type="ECO:0000256" key="4">
    <source>
        <dbReference type="ARBA" id="ARBA00023136"/>
    </source>
</evidence>
<dbReference type="SUPFAM" id="SSF48452">
    <property type="entry name" value="TPR-like"/>
    <property type="match status" value="1"/>
</dbReference>
<dbReference type="Proteomes" id="UP000031980">
    <property type="component" value="Unassembled WGS sequence"/>
</dbReference>
<proteinExistence type="inferred from homology"/>
<reference evidence="10 11" key="2">
    <citation type="submission" date="2014-07" db="EMBL/GenBank/DDBJ databases">
        <title>Porphyromonadaceae bacterium OUH 334697 = ATCC BAA-2682 = DSM 28341 draft genome.</title>
        <authorList>
            <person name="Sydenham T.V."/>
            <person name="Hasman H."/>
            <person name="Justesen U.S."/>
        </authorList>
    </citation>
    <scope>NUCLEOTIDE SEQUENCE [LARGE SCALE GENOMIC DNA]</scope>
    <source>
        <strain evidence="10 11">OUH 334697</strain>
    </source>
</reference>
<name>A0A0C3NA32_9PORP</name>
<accession>A0A0C3NA32</accession>
<dbReference type="Pfam" id="PF14322">
    <property type="entry name" value="SusD-like_3"/>
    <property type="match status" value="1"/>
</dbReference>
<evidence type="ECO:0000256" key="6">
    <source>
        <dbReference type="SAM" id="SignalP"/>
    </source>
</evidence>
<dbReference type="EMBL" id="JPIU01000049">
    <property type="protein sequence ID" value="KIO42907.1"/>
    <property type="molecule type" value="Genomic_DNA"/>
</dbReference>
<dbReference type="Proteomes" id="UP000031937">
    <property type="component" value="Unassembled WGS sequence"/>
</dbReference>
<dbReference type="EMBL" id="JPIT01000016">
    <property type="protein sequence ID" value="KIO46160.1"/>
    <property type="molecule type" value="Genomic_DNA"/>
</dbReference>
<evidence type="ECO:0000313" key="12">
    <source>
        <dbReference type="Proteomes" id="UP000031980"/>
    </source>
</evidence>
<evidence type="ECO:0000313" key="9">
    <source>
        <dbReference type="EMBL" id="KIO42907.1"/>
    </source>
</evidence>
<evidence type="ECO:0000259" key="8">
    <source>
        <dbReference type="Pfam" id="PF14322"/>
    </source>
</evidence>
<dbReference type="InterPro" id="IPR033985">
    <property type="entry name" value="SusD-like_N"/>
</dbReference>
<reference evidence="9 12" key="1">
    <citation type="submission" date="2014-07" db="EMBL/GenBank/DDBJ databases">
        <title>Porphyromonadaceae bacterium OUH 308042 = ATCC BAA-2681 = DSM 28342 draft genome.</title>
        <authorList>
            <person name="Sydenham T.V."/>
            <person name="Hasman H."/>
            <person name="Justensen U.S."/>
        </authorList>
    </citation>
    <scope>NUCLEOTIDE SEQUENCE [LARGE SCALE GENOMIC DNA]</scope>
    <source>
        <strain evidence="9 12">OUH 308042</strain>
    </source>
</reference>
<evidence type="ECO:0000256" key="5">
    <source>
        <dbReference type="ARBA" id="ARBA00023237"/>
    </source>
</evidence>
<sequence length="508" mass="58784">MKKYRFLLLLFLPFFISGCNEWLNVKPEDEIDEEDLFDSADGFRHALNGIYYTMGTGNLYGMNMSWGIVDALGQVYDYTYGSSELNAMERGAAVYDWDYEHLKPKIESIWNETYNIVANCNNLIKNIENTDPDMFPLKNREKSMIWGEALALRAFLQFDMLRLFAPAPVTQPGGRKFIPYINMYPSYVSNKKTVDECLTLITEDLKEAKKLLWQIDTAKSFSPSVTFEMSGTGDNIFFYRRGYHMNYWAATALLARVYLYAQKETEALEQANEIITFVAKNRAFPFNTSSGGSKLYTDVMFGLYVIDLPELNQKINDITNEDNATFLCVSEIENNYFEKDLTFNNNLETFISNDYRYTYWIHDWENYNSYYRLKKYDAPTTGGSTQIEISKTLVPLIRMSEIYYMAAEILAKKDADGLAKAKTYLNYVKEGRGLKKTDQSIIDVTNATMETFNRLLINDMRRDWIGEGQTFYLYKRLNKNIPAESGKTIMASEEHFVVPLPDSETNIN</sequence>